<dbReference type="AlphaFoldDB" id="A0A2G8KQW3"/>
<dbReference type="SMART" id="SM00320">
    <property type="entry name" value="WD40"/>
    <property type="match status" value="2"/>
</dbReference>
<dbReference type="PANTHER" id="PTHR22847">
    <property type="entry name" value="WD40 REPEAT PROTEIN"/>
    <property type="match status" value="1"/>
</dbReference>
<dbReference type="InterPro" id="IPR015943">
    <property type="entry name" value="WD40/YVTN_repeat-like_dom_sf"/>
</dbReference>
<dbReference type="PROSITE" id="PS50082">
    <property type="entry name" value="WD_REPEATS_2"/>
    <property type="match status" value="1"/>
</dbReference>
<evidence type="ECO:0000256" key="1">
    <source>
        <dbReference type="ARBA" id="ARBA00022574"/>
    </source>
</evidence>
<keyword evidence="5" id="KW-1185">Reference proteome</keyword>
<evidence type="ECO:0000256" key="3">
    <source>
        <dbReference type="PROSITE-ProRule" id="PRU00221"/>
    </source>
</evidence>
<dbReference type="InterPro" id="IPR036322">
    <property type="entry name" value="WD40_repeat_dom_sf"/>
</dbReference>
<dbReference type="Gene3D" id="2.130.10.10">
    <property type="entry name" value="YVTN repeat-like/Quinoprotein amine dehydrogenase"/>
    <property type="match status" value="1"/>
</dbReference>
<evidence type="ECO:0000313" key="4">
    <source>
        <dbReference type="EMBL" id="PIK50404.1"/>
    </source>
</evidence>
<evidence type="ECO:0000313" key="5">
    <source>
        <dbReference type="Proteomes" id="UP000230750"/>
    </source>
</evidence>
<protein>
    <submittedName>
        <fullName evidence="4">Putative NACHT and WD repeat domain-containing protein 2</fullName>
    </submittedName>
</protein>
<name>A0A2G8KQW3_STIJA</name>
<feature type="repeat" description="WD" evidence="3">
    <location>
        <begin position="23"/>
        <end position="37"/>
    </location>
</feature>
<dbReference type="PANTHER" id="PTHR22847:SF637">
    <property type="entry name" value="WD REPEAT DOMAIN 5B"/>
    <property type="match status" value="1"/>
</dbReference>
<accession>A0A2G8KQW3</accession>
<keyword evidence="1 3" id="KW-0853">WD repeat</keyword>
<dbReference type="InterPro" id="IPR001680">
    <property type="entry name" value="WD40_rpt"/>
</dbReference>
<gene>
    <name evidence="4" type="ORF">BSL78_12729</name>
</gene>
<organism evidence="4 5">
    <name type="scientific">Stichopus japonicus</name>
    <name type="common">Sea cucumber</name>
    <dbReference type="NCBI Taxonomy" id="307972"/>
    <lineage>
        <taxon>Eukaryota</taxon>
        <taxon>Metazoa</taxon>
        <taxon>Echinodermata</taxon>
        <taxon>Eleutherozoa</taxon>
        <taxon>Echinozoa</taxon>
        <taxon>Holothuroidea</taxon>
        <taxon>Aspidochirotacea</taxon>
        <taxon>Aspidochirotida</taxon>
        <taxon>Stichopodidae</taxon>
        <taxon>Apostichopus</taxon>
    </lineage>
</organism>
<keyword evidence="2" id="KW-0677">Repeat</keyword>
<dbReference type="Pfam" id="PF00400">
    <property type="entry name" value="WD40"/>
    <property type="match status" value="2"/>
</dbReference>
<dbReference type="SUPFAM" id="SSF50978">
    <property type="entry name" value="WD40 repeat-like"/>
    <property type="match status" value="1"/>
</dbReference>
<evidence type="ECO:0000256" key="2">
    <source>
        <dbReference type="ARBA" id="ARBA00022737"/>
    </source>
</evidence>
<reference evidence="4 5" key="1">
    <citation type="journal article" date="2017" name="PLoS Biol.">
        <title>The sea cucumber genome provides insights into morphological evolution and visceral regeneration.</title>
        <authorList>
            <person name="Zhang X."/>
            <person name="Sun L."/>
            <person name="Yuan J."/>
            <person name="Sun Y."/>
            <person name="Gao Y."/>
            <person name="Zhang L."/>
            <person name="Li S."/>
            <person name="Dai H."/>
            <person name="Hamel J.F."/>
            <person name="Liu C."/>
            <person name="Yu Y."/>
            <person name="Liu S."/>
            <person name="Lin W."/>
            <person name="Guo K."/>
            <person name="Jin S."/>
            <person name="Xu P."/>
            <person name="Storey K.B."/>
            <person name="Huan P."/>
            <person name="Zhang T."/>
            <person name="Zhou Y."/>
            <person name="Zhang J."/>
            <person name="Lin C."/>
            <person name="Li X."/>
            <person name="Xing L."/>
            <person name="Huo D."/>
            <person name="Sun M."/>
            <person name="Wang L."/>
            <person name="Mercier A."/>
            <person name="Li F."/>
            <person name="Yang H."/>
            <person name="Xiang J."/>
        </authorList>
    </citation>
    <scope>NUCLEOTIDE SEQUENCE [LARGE SCALE GENOMIC DNA]</scope>
    <source>
        <strain evidence="4">Shaxun</strain>
        <tissue evidence="4">Muscle</tissue>
    </source>
</reference>
<sequence>MICWATRVQSSVVISARTRETTLMVTGSKDKSVRIWDTSEVSGQVAVKIQRHTGPVTSCIFSGDGTKAVSASGENLFLWNLQSNPPLVSKALTRKHSCVSKGVAAVSEDGLFIAGICGRGGMDVWCANKLIAEHSLNATESESIIVPYACPNYLFVRFINGLMACFTTFNNMGVVFLYEVVSKNALDDWRNQPSVTPDWKEYGQNVYRFVLNETYQFHAASLSPDGVQLATLSIQGGDDLVHSTFISGKKTDFLKGPLELRLWDVASQAVQQVIPLDGDATRYHGISYLGDHPMVVFQEKKKLDRSRAKTRGRDTAKSPISSSLHSCVSVFNRKTGQVLYSGTVAGSYTALHAPDSRYIHRQFPISMQTQLLFLSHQEEGVLNLSKVGLSPLKGKFTHRRIKVTSHALSGDCQGIMVGLEDGQVLILRVAQIDNVQFKK</sequence>
<dbReference type="Proteomes" id="UP000230750">
    <property type="component" value="Unassembled WGS sequence"/>
</dbReference>
<dbReference type="GO" id="GO:1990234">
    <property type="term" value="C:transferase complex"/>
    <property type="evidence" value="ECO:0007669"/>
    <property type="project" value="UniProtKB-ARBA"/>
</dbReference>
<comment type="caution">
    <text evidence="4">The sequence shown here is derived from an EMBL/GenBank/DDBJ whole genome shotgun (WGS) entry which is preliminary data.</text>
</comment>
<proteinExistence type="predicted"/>
<dbReference type="EMBL" id="MRZV01000420">
    <property type="protein sequence ID" value="PIK50404.1"/>
    <property type="molecule type" value="Genomic_DNA"/>
</dbReference>